<reference evidence="4" key="1">
    <citation type="submission" date="2025-08" db="UniProtKB">
        <authorList>
            <consortium name="RefSeq"/>
        </authorList>
    </citation>
    <scope>IDENTIFICATION</scope>
    <source>
        <tissue evidence="4">Muscle</tissue>
    </source>
</reference>
<protein>
    <submittedName>
        <fullName evidence="4">Protein rogdi-like</fullName>
    </submittedName>
</protein>
<sequence>MKRWRISNFLWSFFVFSSSAHDQVKVVATLLGDNISHADISLRIHKHQVPSHRTIVQNDCQWKLQQVQDAGNHLMLALHMLSPDAFTIHHSKYGFRSAEDVTEVIICWKD</sequence>
<keyword evidence="3" id="KW-1185">Reference proteome</keyword>
<feature type="chain" id="PRO_5046688257" evidence="2">
    <location>
        <begin position="21"/>
        <end position="110"/>
    </location>
</feature>
<keyword evidence="2" id="KW-0732">Signal</keyword>
<feature type="signal peptide" evidence="2">
    <location>
        <begin position="1"/>
        <end position="20"/>
    </location>
</feature>
<dbReference type="GeneID" id="106475523"/>
<comment type="similarity">
    <text evidence="1">Belongs to the rogdi family.</text>
</comment>
<evidence type="ECO:0000256" key="1">
    <source>
        <dbReference type="ARBA" id="ARBA00005535"/>
    </source>
</evidence>
<dbReference type="RefSeq" id="XP_022235321.1">
    <property type="nucleotide sequence ID" value="XM_022379613.1"/>
</dbReference>
<dbReference type="PANTHER" id="PTHR13618">
    <property type="entry name" value="LEUCINE ZIPPER CONTAINING TRANSCRIPTION FACTOR LZF1"/>
    <property type="match status" value="1"/>
</dbReference>
<accession>A0ABM1RVB6</accession>
<proteinExistence type="inferred from homology"/>
<dbReference type="PANTHER" id="PTHR13618:SF1">
    <property type="entry name" value="PROTEIN ROGDI HOMOLOG"/>
    <property type="match status" value="1"/>
</dbReference>
<name>A0ABM1RVB6_LIMPO</name>
<gene>
    <name evidence="4" type="primary">LOC106475523</name>
</gene>
<evidence type="ECO:0000256" key="2">
    <source>
        <dbReference type="SAM" id="SignalP"/>
    </source>
</evidence>
<feature type="non-terminal residue" evidence="4">
    <location>
        <position position="110"/>
    </location>
</feature>
<dbReference type="InterPro" id="IPR028241">
    <property type="entry name" value="RAVE2/Rogdi"/>
</dbReference>
<evidence type="ECO:0000313" key="3">
    <source>
        <dbReference type="Proteomes" id="UP000694941"/>
    </source>
</evidence>
<dbReference type="Pfam" id="PF10259">
    <property type="entry name" value="Rogdi_lz"/>
    <property type="match status" value="1"/>
</dbReference>
<evidence type="ECO:0000313" key="4">
    <source>
        <dbReference type="RefSeq" id="XP_022235321.1"/>
    </source>
</evidence>
<organism evidence="3 4">
    <name type="scientific">Limulus polyphemus</name>
    <name type="common">Atlantic horseshoe crab</name>
    <dbReference type="NCBI Taxonomy" id="6850"/>
    <lineage>
        <taxon>Eukaryota</taxon>
        <taxon>Metazoa</taxon>
        <taxon>Ecdysozoa</taxon>
        <taxon>Arthropoda</taxon>
        <taxon>Chelicerata</taxon>
        <taxon>Merostomata</taxon>
        <taxon>Xiphosura</taxon>
        <taxon>Limulidae</taxon>
        <taxon>Limulus</taxon>
    </lineage>
</organism>
<dbReference type="Proteomes" id="UP000694941">
    <property type="component" value="Unplaced"/>
</dbReference>